<organism evidence="1">
    <name type="scientific">viral metagenome</name>
    <dbReference type="NCBI Taxonomy" id="1070528"/>
    <lineage>
        <taxon>unclassified sequences</taxon>
        <taxon>metagenomes</taxon>
        <taxon>organismal metagenomes</taxon>
    </lineage>
</organism>
<protein>
    <submittedName>
        <fullName evidence="1">Uncharacterized protein</fullName>
    </submittedName>
</protein>
<sequence length="193" mass="21129">MTTQTPTINLCRGPCKSYGCNANLAGNDPASQYQRQKLIWNTVRVPASLYTSDLAALASYESPLPLFNVNWNQMSDRRNRSFQPPLVAGGSAYHSSSLKHTITRCRPGAGSPGGYGVDVKHNSYYRYMNRLKAQGPVRRGVIPPSYGVLPISTRLNVKGGKIVKTNIVTGCNCPVVEPILPPKTIIDPWILIT</sequence>
<accession>A0A6C0BBS2</accession>
<evidence type="ECO:0000313" key="1">
    <source>
        <dbReference type="EMBL" id="QHS89019.1"/>
    </source>
</evidence>
<dbReference type="EMBL" id="MN739104">
    <property type="protein sequence ID" value="QHS89019.1"/>
    <property type="molecule type" value="Genomic_DNA"/>
</dbReference>
<dbReference type="AlphaFoldDB" id="A0A6C0BBS2"/>
<reference evidence="1" key="1">
    <citation type="journal article" date="2020" name="Nature">
        <title>Giant virus diversity and host interactions through global metagenomics.</title>
        <authorList>
            <person name="Schulz F."/>
            <person name="Roux S."/>
            <person name="Paez-Espino D."/>
            <person name="Jungbluth S."/>
            <person name="Walsh D.A."/>
            <person name="Denef V.J."/>
            <person name="McMahon K.D."/>
            <person name="Konstantinidis K.T."/>
            <person name="Eloe-Fadrosh E.A."/>
            <person name="Kyrpides N.C."/>
            <person name="Woyke T."/>
        </authorList>
    </citation>
    <scope>NUCLEOTIDE SEQUENCE</scope>
    <source>
        <strain evidence="1">GVMAG-M-3300010158-59</strain>
    </source>
</reference>
<name>A0A6C0BBS2_9ZZZZ</name>
<proteinExistence type="predicted"/>